<comment type="caution">
    <text evidence="3">The sequence shown here is derived from an EMBL/GenBank/DDBJ whole genome shotgun (WGS) entry which is preliminary data.</text>
</comment>
<dbReference type="InterPro" id="IPR036397">
    <property type="entry name" value="RNaseH_sf"/>
</dbReference>
<gene>
    <name evidence="3" type="ORF">M9Y10_002242</name>
</gene>
<dbReference type="InterPro" id="IPR038717">
    <property type="entry name" value="Tc1-like_DDE_dom"/>
</dbReference>
<dbReference type="InterPro" id="IPR038765">
    <property type="entry name" value="Papain-like_cys_pep_sf"/>
</dbReference>
<feature type="compositionally biased region" description="Low complexity" evidence="1">
    <location>
        <begin position="385"/>
        <end position="404"/>
    </location>
</feature>
<dbReference type="EMBL" id="JAPFFF010000001">
    <property type="protein sequence ID" value="KAK8899919.1"/>
    <property type="molecule type" value="Genomic_DNA"/>
</dbReference>
<feature type="compositionally biased region" description="Basic residues" evidence="1">
    <location>
        <begin position="358"/>
        <end position="370"/>
    </location>
</feature>
<protein>
    <recommendedName>
        <fullName evidence="2">Tc1-like transposase DDE domain-containing protein</fullName>
    </recommendedName>
</protein>
<organism evidence="3 4">
    <name type="scientific">Tritrichomonas musculus</name>
    <dbReference type="NCBI Taxonomy" id="1915356"/>
    <lineage>
        <taxon>Eukaryota</taxon>
        <taxon>Metamonada</taxon>
        <taxon>Parabasalia</taxon>
        <taxon>Tritrichomonadida</taxon>
        <taxon>Tritrichomonadidae</taxon>
        <taxon>Tritrichomonas</taxon>
    </lineage>
</organism>
<keyword evidence="4" id="KW-1185">Reference proteome</keyword>
<dbReference type="SUPFAM" id="SSF54001">
    <property type="entry name" value="Cysteine proteinases"/>
    <property type="match status" value="1"/>
</dbReference>
<proteinExistence type="predicted"/>
<sequence>MFKNSIPKANLDPITLSSKISIFGDEYKRIPFSKFRGIRNQTPNLKPGNYCFAISLFQLMFHCKEVVRYLKRKEHDNDTDELLSNIVKRLNSTRKSATTNISDFILGWDQWYTNNGHLQNQKEDIKEFCQYLLFSCSQSVNSYFKIELDYINDPEFDVSYYLQLSLNAANVQSLINNFLNNEIQQINILPKYLFLSINRTDGLNFLDNSVQINSFIQIENSFYKFSGASIFLGDLKGGHYVTLFKFYEKFVLFDCNYVYNLFFYPNCSIDTYSIIQEYDLKLRKNSVLLLYTKYNKNVTAQQLLNYEKILTQNDEFAFLSLMANNNIQTQFKNTNYNNLMTNTLNIISNKSITQSSKKKMALKSKTHAKKVTSNPNEEQSTDNEINSYGSSGSDYSSNNSINKINSDDSYDDSNETSLNSESENSKNNLINDTNSDESYNNSNNKSSSSETENTIRSFLNVTGQTTSDENGYFDNSSTSWFSNSDNEFSSNDRNEHDLKNESESFEIYTNSDTCEKSSDMETSSDIIIDESAQDTNDNDLKGIKEYNHLLLPKQTVDIDGLHINNLSGKLFCNNENIVKNIDQRESPSKFAKYRKLFKLAGKFFRQLNFSDQGRTNAQILQNKLNINPKDCREIEKQGTKTYKILKRIIQKENYNYSIIEESLDPILEWYKRNYITDQYKIQYDEILIDDNLSKSLLSYNPVPLYEKFTSPQEFEEALDAIEYDEKDSDIDEEFEWTSTDDMEDQSEEEEEEEYMMQNDKEFEDITEDLLPKGYNATQSHTAGAIMALFQDILKYQKYVEESGGCETFDMDDNQTVTKCYYWQERYEIFNAKEIINQIKLKVEQKTEIQQKLTFSISDIKRFIERDFLKLFNHIGINANYTAFVESYIRINNDPETMYENVKLYKKIKKMNLHKSIYSKKTLLNKISNFVKLSKEKQEKLLTSDVMDEHQTGFRIENQKVTNETIKCLITLVLDFPTLSAVSYAAYLNSPFGTNEDNPISPRTVSRYLKALNFSVNKASFAPPNRNSIGLRIYRVAWSKFIEKIIKNDNILLGFIDEAAVTACEGRKYGRSYIGLTPLANCPLSKIKCSVIALVIPAFGVFFKFVEGAVDNLQYSEFLKESVHVIRQYLCNNKTEIVFIEDNCPVHNTQCVEDTIEALKIALLPIVQYSPSLNEVVEGYFGFIKSHNICLTDEAPAKTVLNDIKNMWKDSSNNHFSIQIAQSLYYQWRIRMKLCKKGNPIYSGHIDSQGKYDVDFNHLQYVTVDRISES</sequence>
<accession>A0ABR2L974</accession>
<feature type="compositionally biased region" description="Low complexity" evidence="1">
    <location>
        <begin position="415"/>
        <end position="452"/>
    </location>
</feature>
<name>A0ABR2L974_9EUKA</name>
<feature type="domain" description="Tc1-like transposase DDE" evidence="2">
    <location>
        <begin position="1054"/>
        <end position="1186"/>
    </location>
</feature>
<dbReference type="Pfam" id="PF13358">
    <property type="entry name" value="DDE_3"/>
    <property type="match status" value="1"/>
</dbReference>
<dbReference type="Gene3D" id="3.90.70.10">
    <property type="entry name" value="Cysteine proteinases"/>
    <property type="match status" value="1"/>
</dbReference>
<evidence type="ECO:0000313" key="4">
    <source>
        <dbReference type="Proteomes" id="UP001470230"/>
    </source>
</evidence>
<dbReference type="Proteomes" id="UP001470230">
    <property type="component" value="Unassembled WGS sequence"/>
</dbReference>
<evidence type="ECO:0000313" key="3">
    <source>
        <dbReference type="EMBL" id="KAK8899919.1"/>
    </source>
</evidence>
<dbReference type="Gene3D" id="3.30.420.10">
    <property type="entry name" value="Ribonuclease H-like superfamily/Ribonuclease H"/>
    <property type="match status" value="1"/>
</dbReference>
<evidence type="ECO:0000256" key="1">
    <source>
        <dbReference type="SAM" id="MobiDB-lite"/>
    </source>
</evidence>
<evidence type="ECO:0000259" key="2">
    <source>
        <dbReference type="Pfam" id="PF13358"/>
    </source>
</evidence>
<reference evidence="3 4" key="1">
    <citation type="submission" date="2024-04" db="EMBL/GenBank/DDBJ databases">
        <title>Tritrichomonas musculus Genome.</title>
        <authorList>
            <person name="Alves-Ferreira E."/>
            <person name="Grigg M."/>
            <person name="Lorenzi H."/>
            <person name="Galac M."/>
        </authorList>
    </citation>
    <scope>NUCLEOTIDE SEQUENCE [LARGE SCALE GENOMIC DNA]</scope>
    <source>
        <strain evidence="3 4">EAF2021</strain>
    </source>
</reference>
<feature type="region of interest" description="Disordered" evidence="1">
    <location>
        <begin position="358"/>
        <end position="452"/>
    </location>
</feature>
<feature type="compositionally biased region" description="Polar residues" evidence="1">
    <location>
        <begin position="371"/>
        <end position="384"/>
    </location>
</feature>